<feature type="domain" description="PBZ-type" evidence="2">
    <location>
        <begin position="134"/>
        <end position="159"/>
    </location>
</feature>
<feature type="compositionally biased region" description="Basic and acidic residues" evidence="1">
    <location>
        <begin position="151"/>
        <end position="166"/>
    </location>
</feature>
<dbReference type="PANTHER" id="PTHR21315">
    <property type="entry name" value="APRATAXIN AND PNK-LIKE FACTOR-RELATED"/>
    <property type="match status" value="1"/>
</dbReference>
<proteinExistence type="predicted"/>
<protein>
    <submittedName>
        <fullName evidence="4">Aprataxin and PNK-like factor isoform X2</fullName>
    </submittedName>
</protein>
<dbReference type="InterPro" id="IPR019406">
    <property type="entry name" value="APLF_PBZ"/>
</dbReference>
<organism evidence="3 4">
    <name type="scientific">Drosophila kikkawai</name>
    <name type="common">Fruit fly</name>
    <dbReference type="NCBI Taxonomy" id="30033"/>
    <lineage>
        <taxon>Eukaryota</taxon>
        <taxon>Metazoa</taxon>
        <taxon>Ecdysozoa</taxon>
        <taxon>Arthropoda</taxon>
        <taxon>Hexapoda</taxon>
        <taxon>Insecta</taxon>
        <taxon>Pterygota</taxon>
        <taxon>Neoptera</taxon>
        <taxon>Endopterygota</taxon>
        <taxon>Diptera</taxon>
        <taxon>Brachycera</taxon>
        <taxon>Muscomorpha</taxon>
        <taxon>Ephydroidea</taxon>
        <taxon>Drosophilidae</taxon>
        <taxon>Drosophila</taxon>
        <taxon>Sophophora</taxon>
    </lineage>
</organism>
<accession>A0ABM4GJC7</accession>
<gene>
    <name evidence="4" type="primary">LOC108081069</name>
</gene>
<reference evidence="4" key="1">
    <citation type="submission" date="2025-08" db="UniProtKB">
        <authorList>
            <consortium name="RefSeq"/>
        </authorList>
    </citation>
    <scope>IDENTIFICATION</scope>
    <source>
        <strain evidence="4">14028-0561.14</strain>
        <tissue evidence="4">Whole fly</tissue>
    </source>
</reference>
<name>A0ABM4GJC7_DROKI</name>
<sequence length="199" mass="21276">MSAIVETETPDGNETVRAEANGSDDGQASKRKSPQQDEIDENIQNKRIKPEESESVVPIKTEPNPDISVAVKTEPVDEDAGAEAEPAPAAASSSDTGSLQVKAEPPAAAVVKIEPPNSNGQASDDSAVTSSSLRPSCRFGIRCYRRNPAHRSAEAHPGDSDYRRPNFPEPPLGTPACPFGNACYRRNPVHFQQHSHPAD</sequence>
<dbReference type="GeneID" id="108081069"/>
<evidence type="ECO:0000313" key="3">
    <source>
        <dbReference type="Proteomes" id="UP001652661"/>
    </source>
</evidence>
<keyword evidence="3" id="KW-1185">Reference proteome</keyword>
<feature type="region of interest" description="Disordered" evidence="1">
    <location>
        <begin position="1"/>
        <end position="133"/>
    </location>
</feature>
<feature type="compositionally biased region" description="Polar residues" evidence="1">
    <location>
        <begin position="117"/>
        <end position="133"/>
    </location>
</feature>
<dbReference type="Pfam" id="PF10283">
    <property type="entry name" value="zf-CCHH"/>
    <property type="match status" value="2"/>
</dbReference>
<feature type="domain" description="PBZ-type" evidence="2">
    <location>
        <begin position="175"/>
        <end position="199"/>
    </location>
</feature>
<feature type="region of interest" description="Disordered" evidence="1">
    <location>
        <begin position="147"/>
        <end position="169"/>
    </location>
</feature>
<evidence type="ECO:0000259" key="2">
    <source>
        <dbReference type="Pfam" id="PF10283"/>
    </source>
</evidence>
<feature type="compositionally biased region" description="Low complexity" evidence="1">
    <location>
        <begin position="83"/>
        <end position="116"/>
    </location>
</feature>
<evidence type="ECO:0000313" key="4">
    <source>
        <dbReference type="RefSeq" id="XP_070142823.1"/>
    </source>
</evidence>
<dbReference type="RefSeq" id="XP_070142823.1">
    <property type="nucleotide sequence ID" value="XM_070286722.1"/>
</dbReference>
<dbReference type="InterPro" id="IPR039253">
    <property type="entry name" value="APLF"/>
</dbReference>
<evidence type="ECO:0000256" key="1">
    <source>
        <dbReference type="SAM" id="MobiDB-lite"/>
    </source>
</evidence>
<dbReference type="Proteomes" id="UP001652661">
    <property type="component" value="Chromosome 3R"/>
</dbReference>
<dbReference type="PANTHER" id="PTHR21315:SF2">
    <property type="entry name" value="APRATAXIN AND PNK-LIKE FACTOR"/>
    <property type="match status" value="1"/>
</dbReference>